<dbReference type="InterPro" id="IPR000073">
    <property type="entry name" value="AB_hydrolase_1"/>
</dbReference>
<protein>
    <submittedName>
        <fullName evidence="3">Alpha/beta fold hydrolase</fullName>
    </submittedName>
    <submittedName>
        <fullName evidence="2">Alpha/beta hydrolase fold</fullName>
    </submittedName>
</protein>
<dbReference type="Pfam" id="PF00561">
    <property type="entry name" value="Abhydrolase_1"/>
    <property type="match status" value="1"/>
</dbReference>
<name>Q6NAH3_RHOPA</name>
<accession>Q6NAH3</accession>
<dbReference type="GO" id="GO:0016787">
    <property type="term" value="F:hydrolase activity"/>
    <property type="evidence" value="ECO:0007669"/>
    <property type="project" value="UniProtKB-KW"/>
</dbReference>
<dbReference type="RefSeq" id="WP_011156776.1">
    <property type="nucleotide sequence ID" value="NZ_CP116810.1"/>
</dbReference>
<keyword evidence="4" id="KW-1185">Reference proteome</keyword>
<keyword evidence="2" id="KW-0378">Hydrolase</keyword>
<evidence type="ECO:0000313" key="4">
    <source>
        <dbReference type="Proteomes" id="UP000001426"/>
    </source>
</evidence>
<dbReference type="STRING" id="258594.RPA1212"/>
<dbReference type="ESTHER" id="rhopa-q6nah3">
    <property type="family name" value="6_AlphaBeta_hydrolase"/>
</dbReference>
<dbReference type="InterPro" id="IPR029058">
    <property type="entry name" value="AB_hydrolase_fold"/>
</dbReference>
<dbReference type="PhylomeDB" id="Q6NAH3"/>
<dbReference type="EMBL" id="CP116810">
    <property type="protein sequence ID" value="WCL91346.1"/>
    <property type="molecule type" value="Genomic_DNA"/>
</dbReference>
<evidence type="ECO:0000259" key="1">
    <source>
        <dbReference type="Pfam" id="PF00561"/>
    </source>
</evidence>
<sequence>MPLISGQAIETTRIKQNLARTSLANPVAGARTDITSVVGRLAIYADGSAQPDGNTTPLLLIHSVNAAGSAYEVKPLYDYYATTRPVYAIDLPGFGQSDRDDREYTARMMTDAVHAAVEQIRRIHGEQPVDALALSLASEFLARAATEAPQAFRSLGLISPTGFEGKARDAGTPGTRGRSWIIDTLRVKLWDRGFFKLLTARPVIRKFLEKAWGSKTIDEPMVDYDYATTHQPGARYAPYYFVAGFMFSTDILTVYEQLRLPVWMAHGVRGDFVDYRHKNRVAGRPNWTLVQFDAGAFPHFEVLDQVVSSYNQFLGKLQPSDVGKPTLAHSV</sequence>
<evidence type="ECO:0000313" key="2">
    <source>
        <dbReference type="EMBL" id="CAE26655.1"/>
    </source>
</evidence>
<proteinExistence type="predicted"/>
<feature type="domain" description="AB hydrolase-1" evidence="1">
    <location>
        <begin position="57"/>
        <end position="160"/>
    </location>
</feature>
<dbReference type="eggNOG" id="COG0596">
    <property type="taxonomic scope" value="Bacteria"/>
</dbReference>
<dbReference type="GeneID" id="66892235"/>
<dbReference type="PANTHER" id="PTHR46438:SF2">
    <property type="entry name" value="ALPHA_BETA-HYDROLASES SUPERFAMILY PROTEIN"/>
    <property type="match status" value="1"/>
</dbReference>
<dbReference type="EMBL" id="BX572596">
    <property type="protein sequence ID" value="CAE26655.1"/>
    <property type="molecule type" value="Genomic_DNA"/>
</dbReference>
<dbReference type="SUPFAM" id="SSF53474">
    <property type="entry name" value="alpha/beta-Hydrolases"/>
    <property type="match status" value="1"/>
</dbReference>
<dbReference type="AlphaFoldDB" id="Q6NAH3"/>
<dbReference type="HOGENOM" id="CLU_020336_13_4_5"/>
<dbReference type="PANTHER" id="PTHR46438">
    <property type="entry name" value="ALPHA/BETA-HYDROLASES SUPERFAMILY PROTEIN"/>
    <property type="match status" value="1"/>
</dbReference>
<reference evidence="3" key="3">
    <citation type="submission" date="2022-12" db="EMBL/GenBank/DDBJ databases">
        <title>Complete genome sequence of Rhodopseudomonas palustris CGA0092 and corrections to the R. palustris CGA009 genome sequence.</title>
        <authorList>
            <person name="Mazny B.R."/>
            <person name="Sheff O.F."/>
            <person name="LaSarre B."/>
            <person name="McKinlay A."/>
            <person name="McKinlay J.B."/>
        </authorList>
    </citation>
    <scope>NUCLEOTIDE SEQUENCE</scope>
    <source>
        <strain evidence="3">CGA009</strain>
    </source>
</reference>
<dbReference type="KEGG" id="rpa:TX73_006225"/>
<gene>
    <name evidence="2" type="ordered locus">RPA1212</name>
    <name evidence="3" type="ORF">TX73_006225</name>
</gene>
<organism evidence="2">
    <name type="scientific">Rhodopseudomonas palustris (strain ATCC BAA-98 / CGA009)</name>
    <dbReference type="NCBI Taxonomy" id="258594"/>
    <lineage>
        <taxon>Bacteria</taxon>
        <taxon>Pseudomonadati</taxon>
        <taxon>Pseudomonadota</taxon>
        <taxon>Alphaproteobacteria</taxon>
        <taxon>Hyphomicrobiales</taxon>
        <taxon>Nitrobacteraceae</taxon>
        <taxon>Rhodopseudomonas</taxon>
    </lineage>
</organism>
<dbReference type="Proteomes" id="UP000001426">
    <property type="component" value="Chromosome"/>
</dbReference>
<dbReference type="Gene3D" id="3.40.50.1820">
    <property type="entry name" value="alpha/beta hydrolase"/>
    <property type="match status" value="1"/>
</dbReference>
<reference evidence="3" key="1">
    <citation type="submission" date="2003-07" db="EMBL/GenBank/DDBJ databases">
        <authorList>
            <consortium name="Rhodopseudomonas genome consortium"/>
            <person name="Larimer F."/>
            <person name="Harwood C."/>
        </authorList>
    </citation>
    <scope>NUCLEOTIDE SEQUENCE</scope>
    <source>
        <strain evidence="3">CGA009</strain>
    </source>
</reference>
<evidence type="ECO:0000313" key="3">
    <source>
        <dbReference type="EMBL" id="WCL91346.1"/>
    </source>
</evidence>
<reference evidence="2 4" key="2">
    <citation type="journal article" date="2004" name="Nat. Biotechnol.">
        <title>Complete genome sequence of the metabolically versatile photosynthetic bacterium Rhodopseudomonas palustris.</title>
        <authorList>
            <person name="Larimer F.W."/>
            <person name="Chain P."/>
            <person name="Hauser L."/>
            <person name="Lamerdin J."/>
            <person name="Malfatti S."/>
            <person name="Do L."/>
            <person name="Land M.L."/>
            <person name="Pelletier D.A."/>
            <person name="Beatty J.T."/>
            <person name="Lang A.S."/>
            <person name="Tabita F.R."/>
            <person name="Gibson J.L."/>
            <person name="Hanson T.E."/>
            <person name="Bobst C."/>
            <person name="Torres J.L."/>
            <person name="Peres C."/>
            <person name="Harrison F.H."/>
            <person name="Gibson J."/>
            <person name="Harwood C.S."/>
        </authorList>
    </citation>
    <scope>NUCLEOTIDE SEQUENCE [LARGE SCALE GENOMIC DNA]</scope>
    <source>
        <strain evidence="4">ATCC BAA-98 / CGA009</strain>
        <strain evidence="2">CGA009</strain>
    </source>
</reference>